<name>A0ABD3T4Y5_SINWO</name>
<dbReference type="AlphaFoldDB" id="A0ABD3T4Y5"/>
<protein>
    <recommendedName>
        <fullName evidence="1">FERM domain-containing protein</fullName>
    </recommendedName>
</protein>
<accession>A0ABD3T4Y5</accession>
<dbReference type="Gene3D" id="3.10.20.90">
    <property type="entry name" value="Phosphatidylinositol 3-kinase Catalytic Subunit, Chain A, domain 1"/>
    <property type="match status" value="1"/>
</dbReference>
<feature type="domain" description="FERM" evidence="1">
    <location>
        <begin position="33"/>
        <end position="115"/>
    </location>
</feature>
<evidence type="ECO:0000313" key="3">
    <source>
        <dbReference type="Proteomes" id="UP001634394"/>
    </source>
</evidence>
<evidence type="ECO:0000313" key="2">
    <source>
        <dbReference type="EMBL" id="KAL3831671.1"/>
    </source>
</evidence>
<dbReference type="PROSITE" id="PS50057">
    <property type="entry name" value="FERM_3"/>
    <property type="match status" value="1"/>
</dbReference>
<dbReference type="InterPro" id="IPR029071">
    <property type="entry name" value="Ubiquitin-like_domsf"/>
</dbReference>
<dbReference type="Proteomes" id="UP001634394">
    <property type="component" value="Unassembled WGS sequence"/>
</dbReference>
<dbReference type="PANTHER" id="PTHR23280:SF25">
    <property type="entry name" value="MOESIN_EZRIN_RADIXIN HOMOLOG 1"/>
    <property type="match status" value="1"/>
</dbReference>
<dbReference type="InterPro" id="IPR000299">
    <property type="entry name" value="FERM_domain"/>
</dbReference>
<dbReference type="Pfam" id="PF09379">
    <property type="entry name" value="FERM_N"/>
    <property type="match status" value="1"/>
</dbReference>
<organism evidence="2 3">
    <name type="scientific">Sinanodonta woodiana</name>
    <name type="common">Chinese pond mussel</name>
    <name type="synonym">Anodonta woodiana</name>
    <dbReference type="NCBI Taxonomy" id="1069815"/>
    <lineage>
        <taxon>Eukaryota</taxon>
        <taxon>Metazoa</taxon>
        <taxon>Spiralia</taxon>
        <taxon>Lophotrochozoa</taxon>
        <taxon>Mollusca</taxon>
        <taxon>Bivalvia</taxon>
        <taxon>Autobranchia</taxon>
        <taxon>Heteroconchia</taxon>
        <taxon>Palaeoheterodonta</taxon>
        <taxon>Unionida</taxon>
        <taxon>Unionoidea</taxon>
        <taxon>Unionidae</taxon>
        <taxon>Unioninae</taxon>
        <taxon>Sinanodonta</taxon>
    </lineage>
</organism>
<sequence length="115" mass="13355">MSRFFRFLSRRRTGRGIKTEHDGPAPAKKKNVITCTVILLDGTDYTVDLKKKAHGGDLLEQIFYQLDLIEKDYFGLQFTDHNNVNHWLDPTKQIKKQVKIQVDNIPSKRKTVAKK</sequence>
<dbReference type="SUPFAM" id="SSF54236">
    <property type="entry name" value="Ubiquitin-like"/>
    <property type="match status" value="1"/>
</dbReference>
<dbReference type="EMBL" id="JBJQND010000019">
    <property type="protein sequence ID" value="KAL3831671.1"/>
    <property type="molecule type" value="Genomic_DNA"/>
</dbReference>
<proteinExistence type="predicted"/>
<keyword evidence="3" id="KW-1185">Reference proteome</keyword>
<dbReference type="InterPro" id="IPR018979">
    <property type="entry name" value="FERM_N"/>
</dbReference>
<dbReference type="FunFam" id="3.10.20.90:FF:000024">
    <property type="entry name" value="Erythrocyte membrane protein band 4.1-like 5"/>
    <property type="match status" value="1"/>
</dbReference>
<evidence type="ECO:0000259" key="1">
    <source>
        <dbReference type="PROSITE" id="PS50057"/>
    </source>
</evidence>
<dbReference type="PANTHER" id="PTHR23280">
    <property type="entry name" value="4.1 G PROTEIN"/>
    <property type="match status" value="1"/>
</dbReference>
<comment type="caution">
    <text evidence="2">The sequence shown here is derived from an EMBL/GenBank/DDBJ whole genome shotgun (WGS) entry which is preliminary data.</text>
</comment>
<reference evidence="2 3" key="1">
    <citation type="submission" date="2024-11" db="EMBL/GenBank/DDBJ databases">
        <title>Chromosome-level genome assembly of the freshwater bivalve Anodonta woodiana.</title>
        <authorList>
            <person name="Chen X."/>
        </authorList>
    </citation>
    <scope>NUCLEOTIDE SEQUENCE [LARGE SCALE GENOMIC DNA]</scope>
    <source>
        <strain evidence="2">MN2024</strain>
        <tissue evidence="2">Gills</tissue>
    </source>
</reference>
<gene>
    <name evidence="2" type="ORF">ACJMK2_023394</name>
</gene>